<evidence type="ECO:0000313" key="3">
    <source>
        <dbReference type="Proteomes" id="UP000249324"/>
    </source>
</evidence>
<feature type="domain" description="Transposase IS701-like DDE" evidence="1">
    <location>
        <begin position="35"/>
        <end position="250"/>
    </location>
</feature>
<dbReference type="InterPro" id="IPR038721">
    <property type="entry name" value="IS701-like_DDE_dom"/>
</dbReference>
<dbReference type="InterPro" id="IPR012337">
    <property type="entry name" value="RNaseH-like_sf"/>
</dbReference>
<gene>
    <name evidence="2" type="ORF">DIU77_018835</name>
</gene>
<dbReference type="PANTHER" id="PTHR33627:SF1">
    <property type="entry name" value="TRANSPOSASE"/>
    <property type="match status" value="1"/>
</dbReference>
<dbReference type="EMBL" id="QGUI02000423">
    <property type="protein sequence ID" value="MFO7194299.1"/>
    <property type="molecule type" value="Genomic_DNA"/>
</dbReference>
<dbReference type="Proteomes" id="UP000249324">
    <property type="component" value="Unassembled WGS sequence"/>
</dbReference>
<proteinExistence type="predicted"/>
<protein>
    <submittedName>
        <fullName evidence="2">IS701 family transposase</fullName>
    </submittedName>
</protein>
<name>A0ABD6FMJ3_9PSEU</name>
<reference evidence="2 3" key="1">
    <citation type="journal article" date="2021" name="BMC Genomics">
        <title>Genome-resolved metagenome and metatranscriptome analyses of thermophilic composting reveal key bacterial players and their metabolic interactions.</title>
        <authorList>
            <person name="Braga L.P.P."/>
            <person name="Pereira R.V."/>
            <person name="Martins L.F."/>
            <person name="Moura L.M.S."/>
            <person name="Sanchez F.B."/>
            <person name="Patane J.S.L."/>
            <person name="da Silva A.M."/>
            <person name="Setubal J.C."/>
        </authorList>
    </citation>
    <scope>NUCLEOTIDE SEQUENCE [LARGE SCALE GENOMIC DNA]</scope>
    <source>
        <strain evidence="2">ZC4RG45</strain>
    </source>
</reference>
<accession>A0ABD6FMJ3</accession>
<dbReference type="InterPro" id="IPR039365">
    <property type="entry name" value="IS701-like"/>
</dbReference>
<organism evidence="2 3">
    <name type="scientific">Thermocrispum agreste</name>
    <dbReference type="NCBI Taxonomy" id="37925"/>
    <lineage>
        <taxon>Bacteria</taxon>
        <taxon>Bacillati</taxon>
        <taxon>Actinomycetota</taxon>
        <taxon>Actinomycetes</taxon>
        <taxon>Pseudonocardiales</taxon>
        <taxon>Pseudonocardiaceae</taxon>
        <taxon>Thermocrispum</taxon>
    </lineage>
</organism>
<dbReference type="NCBIfam" id="NF033540">
    <property type="entry name" value="transpos_IS701"/>
    <property type="match status" value="1"/>
</dbReference>
<dbReference type="Pfam" id="PF13546">
    <property type="entry name" value="DDE_5"/>
    <property type="match status" value="1"/>
</dbReference>
<dbReference type="SUPFAM" id="SSF53098">
    <property type="entry name" value="Ribonuclease H-like"/>
    <property type="match status" value="1"/>
</dbReference>
<evidence type="ECO:0000313" key="2">
    <source>
        <dbReference type="EMBL" id="MFO7194299.1"/>
    </source>
</evidence>
<dbReference type="AlphaFoldDB" id="A0ABD6FMJ3"/>
<comment type="caution">
    <text evidence="2">The sequence shown here is derived from an EMBL/GenBank/DDBJ whole genome shotgun (WGS) entry which is preliminary data.</text>
</comment>
<sequence length="460" mass="51475">MTKVKNPAAVGGTIAHADDERRAGFLDAVMARIAGCFRRCEPRRLVREFVLGLLMELEDHNCWTLGEALGHTGPHRLQHLLSRAKWDERQVLDQTAVWAAGHLTGDDPHAGQDAVFILDETGDAKSSTDCVGAARQYSGSLGGVALCQVTVNLTYVTARGHTIIDRRLYLPRDWASDEERRELAGVPDHIEFATKPQLAAQMLTHAHDRAIRAPFAAGDEVYGGRDLRRHIRGLGMNYVMAVKHDHPVALGPHTTTARKAVRLIGDGGWQRVRTGTGTKGVRSYDWAMLAITPDDTPNGPDQAGEQAGDAVLLVRRHRYTRKLSYYRCFTTGPAPLARLVAVATLRWKIEEDHQLAKQACGLDKGQTTRWRSWHRWSCLALLAYTYLAVTAATEPTGPDEDPDMIAITVPELLRNIRGPIVPEPCRDPEHRRTWSTWRRRHQYRARKCHQAWHAYADTTT</sequence>
<dbReference type="PANTHER" id="PTHR33627">
    <property type="entry name" value="TRANSPOSASE"/>
    <property type="match status" value="1"/>
</dbReference>
<evidence type="ECO:0000259" key="1">
    <source>
        <dbReference type="Pfam" id="PF13546"/>
    </source>
</evidence>